<reference evidence="1 2" key="1">
    <citation type="submission" date="2023-07" db="EMBL/GenBank/DDBJ databases">
        <title>Sorghum-associated microbial communities from plants grown in Nebraska, USA.</title>
        <authorList>
            <person name="Schachtman D."/>
        </authorList>
    </citation>
    <scope>NUCLEOTIDE SEQUENCE [LARGE SCALE GENOMIC DNA]</scope>
    <source>
        <strain evidence="1 2">BE313</strain>
    </source>
</reference>
<protein>
    <submittedName>
        <fullName evidence="1">Transcriptional regulator</fullName>
    </submittedName>
</protein>
<dbReference type="InterPro" id="IPR013321">
    <property type="entry name" value="Arc_rbn_hlx_hlx"/>
</dbReference>
<evidence type="ECO:0000313" key="2">
    <source>
        <dbReference type="Proteomes" id="UP001180487"/>
    </source>
</evidence>
<proteinExistence type="predicted"/>
<name>A0ABU2CFU0_9BURK</name>
<dbReference type="EMBL" id="JAVDXT010000007">
    <property type="protein sequence ID" value="MDR7380204.1"/>
    <property type="molecule type" value="Genomic_DNA"/>
</dbReference>
<dbReference type="SUPFAM" id="SSF47598">
    <property type="entry name" value="Ribbon-helix-helix"/>
    <property type="match status" value="1"/>
</dbReference>
<keyword evidence="2" id="KW-1185">Reference proteome</keyword>
<dbReference type="RefSeq" id="WP_310377085.1">
    <property type="nucleotide sequence ID" value="NZ_JAVDXT010000007.1"/>
</dbReference>
<accession>A0ABU2CFU0</accession>
<organism evidence="1 2">
    <name type="scientific">Rhodoferax ferrireducens</name>
    <dbReference type="NCBI Taxonomy" id="192843"/>
    <lineage>
        <taxon>Bacteria</taxon>
        <taxon>Pseudomonadati</taxon>
        <taxon>Pseudomonadota</taxon>
        <taxon>Betaproteobacteria</taxon>
        <taxon>Burkholderiales</taxon>
        <taxon>Comamonadaceae</taxon>
        <taxon>Rhodoferax</taxon>
    </lineage>
</organism>
<evidence type="ECO:0000313" key="1">
    <source>
        <dbReference type="EMBL" id="MDR7380204.1"/>
    </source>
</evidence>
<dbReference type="InterPro" id="IPR010985">
    <property type="entry name" value="Ribbon_hlx_hlx"/>
</dbReference>
<comment type="caution">
    <text evidence="1">The sequence shown here is derived from an EMBL/GenBank/DDBJ whole genome shotgun (WGS) entry which is preliminary data.</text>
</comment>
<dbReference type="Proteomes" id="UP001180487">
    <property type="component" value="Unassembled WGS sequence"/>
</dbReference>
<gene>
    <name evidence="1" type="ORF">J2X19_004906</name>
</gene>
<dbReference type="Gene3D" id="1.10.1220.10">
    <property type="entry name" value="Met repressor-like"/>
    <property type="match status" value="1"/>
</dbReference>
<sequence length="94" mass="10126">MSTTTIRIEDELKARLAAAAEQAGKTAHAFILDAIAQTVEQVELDNAFHAVAEERWAKIRATGKTVPWDDAKAYLAARAAGERPAKPAARKLGN</sequence>